<dbReference type="STRING" id="5762.D2VTY3"/>
<dbReference type="GO" id="GO:0005506">
    <property type="term" value="F:iron ion binding"/>
    <property type="evidence" value="ECO:0007669"/>
    <property type="project" value="InterPro"/>
</dbReference>
<evidence type="ECO:0000256" key="3">
    <source>
        <dbReference type="ARBA" id="ARBA00011995"/>
    </source>
</evidence>
<evidence type="ECO:0000256" key="5">
    <source>
        <dbReference type="ARBA" id="ARBA00023002"/>
    </source>
</evidence>
<keyword evidence="7" id="KW-0503">Monooxygenase</keyword>
<dbReference type="PANTHER" id="PTHR11473">
    <property type="entry name" value="AROMATIC AMINO ACID HYDROXYLASE"/>
    <property type="match status" value="1"/>
</dbReference>
<dbReference type="AlphaFoldDB" id="D2VTY3"/>
<dbReference type="InParanoid" id="D2VTY3"/>
<protein>
    <recommendedName>
        <fullName evidence="3">phenylalanine 4-monooxygenase</fullName>
        <ecNumber evidence="3">1.14.16.1</ecNumber>
    </recommendedName>
</protein>
<dbReference type="SUPFAM" id="SSF55021">
    <property type="entry name" value="ACT-like"/>
    <property type="match status" value="1"/>
</dbReference>
<dbReference type="PROSITE" id="PS51410">
    <property type="entry name" value="BH4_AAA_HYDROXYL_2"/>
    <property type="match status" value="1"/>
</dbReference>
<dbReference type="OrthoDB" id="983542at2759"/>
<dbReference type="InterPro" id="IPR019774">
    <property type="entry name" value="Aromatic-AA_hydroxylase_C"/>
</dbReference>
<evidence type="ECO:0000256" key="2">
    <source>
        <dbReference type="ARBA" id="ARBA00009712"/>
    </source>
</evidence>
<keyword evidence="6 8" id="KW-0408">Iron</keyword>
<evidence type="ECO:0000313" key="13">
    <source>
        <dbReference type="Proteomes" id="UP000006671"/>
    </source>
</evidence>
<sequence>MERVFPKFANATKLHKTLLLSLPHKVTSLTSSLAVFSKHNVNLIKIESRPNRFDKKVIDFVVNVDEGVSKDIVDRAIKEMVQEKICDHVQYLGFENKIPWFPTKIADIDHFARECLEAGAVLQADHPGFHDQEYRDRRKMIADIALNYKHGSPIPRIDYTETENKTWSIIYKKLTALYPKYACEQYNNLFPLFEQNCGFKEDKIPQLQDVSDFLLSSTGFRIRPVSGLLTSRDFLNALAFRVFHSTQYIRHHSKPYYTPEPDVVHEMLGHMPLLADSDFAEFSQQIGLASLGASDEEIDRLVRLYWYCLEFGILKENGSLKAYGAGLLSSFGELEYGCSGIDAETGKKPEYLPFVPEDAANRVYPITHYQPIYYVVESLESCKDLIRRYVNNSLDRPFQLKYNPYTSTVDVLDSQEKLISLTKTIQNNMDLLKSSLSKIGRSYEINNKK</sequence>
<evidence type="ECO:0000256" key="6">
    <source>
        <dbReference type="ARBA" id="ARBA00023004"/>
    </source>
</evidence>
<evidence type="ECO:0000313" key="12">
    <source>
        <dbReference type="EMBL" id="EFC39738.1"/>
    </source>
</evidence>
<organism evidence="13">
    <name type="scientific">Naegleria gruberi</name>
    <name type="common">Amoeba</name>
    <dbReference type="NCBI Taxonomy" id="5762"/>
    <lineage>
        <taxon>Eukaryota</taxon>
        <taxon>Discoba</taxon>
        <taxon>Heterolobosea</taxon>
        <taxon>Tetramitia</taxon>
        <taxon>Eutetramitia</taxon>
        <taxon>Vahlkampfiidae</taxon>
        <taxon>Naegleria</taxon>
    </lineage>
</organism>
<dbReference type="eggNOG" id="KOG3820">
    <property type="taxonomic scope" value="Eukaryota"/>
</dbReference>
<evidence type="ECO:0000256" key="7">
    <source>
        <dbReference type="ARBA" id="ARBA00023033"/>
    </source>
</evidence>
<dbReference type="SUPFAM" id="SSF56534">
    <property type="entry name" value="Aromatic aminoacid monoxygenases, catalytic and oligomerization domains"/>
    <property type="match status" value="1"/>
</dbReference>
<dbReference type="RefSeq" id="XP_002672482.1">
    <property type="nucleotide sequence ID" value="XM_002672436.1"/>
</dbReference>
<comment type="cofactor">
    <cofactor evidence="1 9">
        <name>Fe(2+)</name>
        <dbReference type="ChEBI" id="CHEBI:29033"/>
    </cofactor>
</comment>
<dbReference type="PIRSF" id="PIRSF000336">
    <property type="entry name" value="TH"/>
    <property type="match status" value="1"/>
</dbReference>
<dbReference type="GeneID" id="8858574"/>
<name>D2VTY3_NAEGR</name>
<proteinExistence type="inferred from homology"/>
<dbReference type="InterPro" id="IPR019773">
    <property type="entry name" value="Tyrosine_3-monooxygenase-like"/>
</dbReference>
<evidence type="ECO:0000256" key="4">
    <source>
        <dbReference type="ARBA" id="ARBA00022723"/>
    </source>
</evidence>
<keyword evidence="13" id="KW-1185">Reference proteome</keyword>
<dbReference type="CDD" id="cd04880">
    <property type="entry name" value="ACT_AAAH-PDT-like"/>
    <property type="match status" value="1"/>
</dbReference>
<feature type="domain" description="Biopterin-dependent aromatic amino acid hydroxylase family profile" evidence="10">
    <location>
        <begin position="86"/>
        <end position="440"/>
    </location>
</feature>
<evidence type="ECO:0000256" key="8">
    <source>
        <dbReference type="PIRSR" id="PIRSR000336-1"/>
    </source>
</evidence>
<dbReference type="InterPro" id="IPR036951">
    <property type="entry name" value="ArAA_hydroxylase_sf"/>
</dbReference>
<feature type="binding site" evidence="8">
    <location>
        <position position="265"/>
    </location>
    <ligand>
        <name>Fe cation</name>
        <dbReference type="ChEBI" id="CHEBI:24875"/>
    </ligand>
</feature>
<dbReference type="PANTHER" id="PTHR11473:SF24">
    <property type="entry name" value="PHENYLALANINE-4-HYDROXYLASE"/>
    <property type="match status" value="1"/>
</dbReference>
<gene>
    <name evidence="12" type="ORF">NAEGRDRAFT_83269</name>
</gene>
<dbReference type="Proteomes" id="UP000006671">
    <property type="component" value="Unassembled WGS sequence"/>
</dbReference>
<dbReference type="Gene3D" id="1.10.800.10">
    <property type="entry name" value="Aromatic amino acid hydroxylase"/>
    <property type="match status" value="1"/>
</dbReference>
<keyword evidence="5" id="KW-0560">Oxidoreductase</keyword>
<dbReference type="EMBL" id="GG738897">
    <property type="protein sequence ID" value="EFC39738.1"/>
    <property type="molecule type" value="Genomic_DNA"/>
</dbReference>
<dbReference type="Pfam" id="PF00351">
    <property type="entry name" value="Biopterin_H"/>
    <property type="match status" value="1"/>
</dbReference>
<dbReference type="GO" id="GO:0004505">
    <property type="term" value="F:phenylalanine 4-monooxygenase activity"/>
    <property type="evidence" value="ECO:0007669"/>
    <property type="project" value="UniProtKB-EC"/>
</dbReference>
<reference evidence="12 13" key="1">
    <citation type="journal article" date="2010" name="Cell">
        <title>The genome of Naegleria gruberi illuminates early eukaryotic versatility.</title>
        <authorList>
            <person name="Fritz-Laylin L.K."/>
            <person name="Prochnik S.E."/>
            <person name="Ginger M.L."/>
            <person name="Dacks J.B."/>
            <person name="Carpenter M.L."/>
            <person name="Field M.C."/>
            <person name="Kuo A."/>
            <person name="Paredez A."/>
            <person name="Chapman J."/>
            <person name="Pham J."/>
            <person name="Shu S."/>
            <person name="Neupane R."/>
            <person name="Cipriano M."/>
            <person name="Mancuso J."/>
            <person name="Tu H."/>
            <person name="Salamov A."/>
            <person name="Lindquist E."/>
            <person name="Shapiro H."/>
            <person name="Lucas S."/>
            <person name="Grigoriev I.V."/>
            <person name="Cande W.Z."/>
            <person name="Fulton C."/>
            <person name="Rokhsar D.S."/>
            <person name="Dawson S.C."/>
        </authorList>
    </citation>
    <scope>NUCLEOTIDE SEQUENCE [LARGE SCALE GENOMIC DNA]</scope>
    <source>
        <strain evidence="12 13">NEG-M</strain>
    </source>
</reference>
<evidence type="ECO:0000259" key="10">
    <source>
        <dbReference type="PROSITE" id="PS51410"/>
    </source>
</evidence>
<feature type="binding site" evidence="8">
    <location>
        <position position="270"/>
    </location>
    <ligand>
        <name>Fe cation</name>
        <dbReference type="ChEBI" id="CHEBI:24875"/>
    </ligand>
</feature>
<evidence type="ECO:0000256" key="1">
    <source>
        <dbReference type="ARBA" id="ARBA00001954"/>
    </source>
</evidence>
<dbReference type="VEuPathDB" id="AmoebaDB:NAEGRDRAFT_83269"/>
<evidence type="ECO:0000259" key="11">
    <source>
        <dbReference type="PROSITE" id="PS51671"/>
    </source>
</evidence>
<evidence type="ECO:0000256" key="9">
    <source>
        <dbReference type="PIRSR" id="PIRSR601273-2"/>
    </source>
</evidence>
<keyword evidence="4 8" id="KW-0479">Metal-binding</keyword>
<dbReference type="InterPro" id="IPR036329">
    <property type="entry name" value="Aro-AA_hydroxylase_C_sf"/>
</dbReference>
<feature type="binding site" evidence="8">
    <location>
        <position position="310"/>
    </location>
    <ligand>
        <name>Fe cation</name>
        <dbReference type="ChEBI" id="CHEBI:24875"/>
    </ligand>
</feature>
<accession>D2VTY3</accession>
<comment type="similarity">
    <text evidence="2">Belongs to the biopterin-dependent aromatic amino acid hydroxylase family.</text>
</comment>
<feature type="domain" description="ACT" evidence="11">
    <location>
        <begin position="17"/>
        <end position="94"/>
    </location>
</feature>
<dbReference type="InterPro" id="IPR002912">
    <property type="entry name" value="ACT_dom"/>
</dbReference>
<dbReference type="PRINTS" id="PR00372">
    <property type="entry name" value="FYWHYDRXLASE"/>
</dbReference>
<dbReference type="EC" id="1.14.16.1" evidence="3"/>
<dbReference type="KEGG" id="ngr:NAEGRDRAFT_83269"/>
<dbReference type="InterPro" id="IPR045865">
    <property type="entry name" value="ACT-like_dom_sf"/>
</dbReference>
<dbReference type="PROSITE" id="PS51671">
    <property type="entry name" value="ACT"/>
    <property type="match status" value="1"/>
</dbReference>
<dbReference type="InterPro" id="IPR001273">
    <property type="entry name" value="ArAA_hydroxylase"/>
</dbReference>